<organism evidence="10 11">
    <name type="scientific">Blastopirellula marina</name>
    <dbReference type="NCBI Taxonomy" id="124"/>
    <lineage>
        <taxon>Bacteria</taxon>
        <taxon>Pseudomonadati</taxon>
        <taxon>Planctomycetota</taxon>
        <taxon>Planctomycetia</taxon>
        <taxon>Pirellulales</taxon>
        <taxon>Pirellulaceae</taxon>
        <taxon>Blastopirellula</taxon>
    </lineage>
</organism>
<name>A0A2S8FLP0_9BACT</name>
<keyword evidence="7" id="KW-0378">Hydrolase</keyword>
<evidence type="ECO:0000313" key="10">
    <source>
        <dbReference type="EMBL" id="PQO32930.1"/>
    </source>
</evidence>
<evidence type="ECO:0000256" key="5">
    <source>
        <dbReference type="ARBA" id="ARBA00022490"/>
    </source>
</evidence>
<comment type="catalytic activity">
    <reaction evidence="1 9">
        <text>Release of an N-terminal pyroglutamyl group from a polypeptide, the second amino acid generally not being Pro.</text>
        <dbReference type="EC" id="3.4.19.3"/>
    </reaction>
</comment>
<comment type="similarity">
    <text evidence="4">Belongs to the peptidase C15 family.</text>
</comment>
<dbReference type="GO" id="GO:0005829">
    <property type="term" value="C:cytosol"/>
    <property type="evidence" value="ECO:0007669"/>
    <property type="project" value="InterPro"/>
</dbReference>
<dbReference type="NCBIfam" id="NF009676">
    <property type="entry name" value="PRK13197.1"/>
    <property type="match status" value="1"/>
</dbReference>
<dbReference type="GO" id="GO:0006508">
    <property type="term" value="P:proteolysis"/>
    <property type="evidence" value="ECO:0007669"/>
    <property type="project" value="UniProtKB-KW"/>
</dbReference>
<dbReference type="InterPro" id="IPR000816">
    <property type="entry name" value="Peptidase_C15"/>
</dbReference>
<reference evidence="10 11" key="1">
    <citation type="submission" date="2018-02" db="EMBL/GenBank/DDBJ databases">
        <title>Comparative genomes isolates from brazilian mangrove.</title>
        <authorList>
            <person name="Araujo J.E."/>
            <person name="Taketani R.G."/>
            <person name="Silva M.C.P."/>
            <person name="Loureco M.V."/>
            <person name="Andreote F.D."/>
        </authorList>
    </citation>
    <scope>NUCLEOTIDE SEQUENCE [LARGE SCALE GENOMIC DNA]</scope>
    <source>
        <strain evidence="10 11">Hex-1 MGV</strain>
    </source>
</reference>
<evidence type="ECO:0000256" key="4">
    <source>
        <dbReference type="ARBA" id="ARBA00006641"/>
    </source>
</evidence>
<dbReference type="CDD" id="cd00501">
    <property type="entry name" value="Peptidase_C15"/>
    <property type="match status" value="1"/>
</dbReference>
<gene>
    <name evidence="10" type="primary">pcp</name>
    <name evidence="10" type="ORF">C5Y83_20820</name>
</gene>
<evidence type="ECO:0000313" key="11">
    <source>
        <dbReference type="Proteomes" id="UP000238322"/>
    </source>
</evidence>
<evidence type="ECO:0000256" key="3">
    <source>
        <dbReference type="ARBA" id="ARBA00004496"/>
    </source>
</evidence>
<dbReference type="SUPFAM" id="SSF53182">
    <property type="entry name" value="Pyrrolidone carboxyl peptidase (pyroglutamate aminopeptidase)"/>
    <property type="match status" value="1"/>
</dbReference>
<dbReference type="PANTHER" id="PTHR23402">
    <property type="entry name" value="PROTEASE FAMILY C15 PYROGLUTAMYL-PEPTIDASE I-RELATED"/>
    <property type="match status" value="1"/>
</dbReference>
<keyword evidence="8" id="KW-0788">Thiol protease</keyword>
<evidence type="ECO:0000256" key="2">
    <source>
        <dbReference type="ARBA" id="ARBA00002280"/>
    </source>
</evidence>
<protein>
    <recommendedName>
        <fullName evidence="9">Pyroglutamyl-peptidase I</fullName>
        <ecNumber evidence="9">3.4.19.3</ecNumber>
    </recommendedName>
</protein>
<dbReference type="InterPro" id="IPR036440">
    <property type="entry name" value="Peptidase_C15-like_sf"/>
</dbReference>
<evidence type="ECO:0000256" key="8">
    <source>
        <dbReference type="ARBA" id="ARBA00022807"/>
    </source>
</evidence>
<evidence type="ECO:0000256" key="6">
    <source>
        <dbReference type="ARBA" id="ARBA00022670"/>
    </source>
</evidence>
<dbReference type="EC" id="3.4.19.3" evidence="9"/>
<dbReference type="OrthoDB" id="9779738at2"/>
<accession>A0A2S8FLP0</accession>
<proteinExistence type="inferred from homology"/>
<dbReference type="GO" id="GO:0016920">
    <property type="term" value="F:pyroglutamyl-peptidase activity"/>
    <property type="evidence" value="ECO:0007669"/>
    <property type="project" value="UniProtKB-EC"/>
</dbReference>
<feature type="active site" evidence="9">
    <location>
        <position position="80"/>
    </location>
</feature>
<keyword evidence="6" id="KW-0645">Protease</keyword>
<dbReference type="InterPro" id="IPR033693">
    <property type="entry name" value="PGPEP1_Glu_AS"/>
</dbReference>
<dbReference type="Pfam" id="PF01470">
    <property type="entry name" value="Peptidase_C15"/>
    <property type="match status" value="1"/>
</dbReference>
<dbReference type="InterPro" id="IPR029762">
    <property type="entry name" value="PGP-I_bact-type"/>
</dbReference>
<dbReference type="AlphaFoldDB" id="A0A2S8FLP0"/>
<dbReference type="Proteomes" id="UP000238322">
    <property type="component" value="Unassembled WGS sequence"/>
</dbReference>
<dbReference type="PANTHER" id="PTHR23402:SF1">
    <property type="entry name" value="PYROGLUTAMYL-PEPTIDASE I"/>
    <property type="match status" value="1"/>
</dbReference>
<dbReference type="InterPro" id="IPR016125">
    <property type="entry name" value="Peptidase_C15-like"/>
</dbReference>
<dbReference type="PROSITE" id="PS01333">
    <property type="entry name" value="PYRASE_GLU"/>
    <property type="match status" value="1"/>
</dbReference>
<dbReference type="PIRSF" id="PIRSF015592">
    <property type="entry name" value="Prld-crbxl_pptds"/>
    <property type="match status" value="1"/>
</dbReference>
<evidence type="ECO:0000256" key="1">
    <source>
        <dbReference type="ARBA" id="ARBA00001770"/>
    </source>
</evidence>
<keyword evidence="5" id="KW-0963">Cytoplasm</keyword>
<evidence type="ECO:0000256" key="7">
    <source>
        <dbReference type="ARBA" id="ARBA00022801"/>
    </source>
</evidence>
<dbReference type="PRINTS" id="PR00706">
    <property type="entry name" value="PYROGLUPTASE"/>
</dbReference>
<evidence type="ECO:0000256" key="9">
    <source>
        <dbReference type="PROSITE-ProRule" id="PRU10076"/>
    </source>
</evidence>
<dbReference type="NCBIfam" id="TIGR00504">
    <property type="entry name" value="pyro_pdase"/>
    <property type="match status" value="1"/>
</dbReference>
<dbReference type="Gene3D" id="3.40.630.20">
    <property type="entry name" value="Peptidase C15, pyroglutamyl peptidase I-like"/>
    <property type="match status" value="1"/>
</dbReference>
<dbReference type="EMBL" id="PUHY01000012">
    <property type="protein sequence ID" value="PQO32930.1"/>
    <property type="molecule type" value="Genomic_DNA"/>
</dbReference>
<sequence length="222" mass="23999">MAKVLLTGFEAYGNTPYNPAESVARHLDGKLVANVEIVSRIVPNSFFQCIEYVVNAIAEVQPAIVVMLGEYGGRATITVERIAQNLNDSTRYGLVDNAKRALQGDLTVPNGPVAYYSTLPIRAMVRSMRDAGIPADISDAAGTFCCNHLMYGILHHASINKLPLRVGWIHLPHLPRVAALPENLGSPSMSVETSATGVEVGIRAAIEHEQDINTPISSRLQI</sequence>
<comment type="caution">
    <text evidence="10">The sequence shown here is derived from an EMBL/GenBank/DDBJ whole genome shotgun (WGS) entry which is preliminary data.</text>
</comment>
<comment type="function">
    <text evidence="2">Removes 5-oxoproline from various penultimate amino acid residues except L-proline.</text>
</comment>
<comment type="subcellular location">
    <subcellularLocation>
        <location evidence="3">Cytoplasm</location>
    </subcellularLocation>
</comment>